<keyword evidence="4" id="KW-1185">Reference proteome</keyword>
<dbReference type="GO" id="GO:0140662">
    <property type="term" value="F:ATP-dependent protein folding chaperone"/>
    <property type="evidence" value="ECO:0007669"/>
    <property type="project" value="InterPro"/>
</dbReference>
<dbReference type="Proteomes" id="UP000789570">
    <property type="component" value="Unassembled WGS sequence"/>
</dbReference>
<evidence type="ECO:0000313" key="3">
    <source>
        <dbReference type="EMBL" id="CAG8465376.1"/>
    </source>
</evidence>
<evidence type="ECO:0000256" key="2">
    <source>
        <dbReference type="ARBA" id="ARBA00022840"/>
    </source>
</evidence>
<evidence type="ECO:0000256" key="1">
    <source>
        <dbReference type="ARBA" id="ARBA00022741"/>
    </source>
</evidence>
<organism evidence="3 4">
    <name type="scientific">Funneliformis caledonium</name>
    <dbReference type="NCBI Taxonomy" id="1117310"/>
    <lineage>
        <taxon>Eukaryota</taxon>
        <taxon>Fungi</taxon>
        <taxon>Fungi incertae sedis</taxon>
        <taxon>Mucoromycota</taxon>
        <taxon>Glomeromycotina</taxon>
        <taxon>Glomeromycetes</taxon>
        <taxon>Glomerales</taxon>
        <taxon>Glomeraceae</taxon>
        <taxon>Funneliformis</taxon>
    </lineage>
</organism>
<keyword evidence="1" id="KW-0547">Nucleotide-binding</keyword>
<dbReference type="Pfam" id="PF00012">
    <property type="entry name" value="HSP70"/>
    <property type="match status" value="1"/>
</dbReference>
<comment type="caution">
    <text evidence="3">The sequence shown here is derived from an EMBL/GenBank/DDBJ whole genome shotgun (WGS) entry which is preliminary data.</text>
</comment>
<name>A0A9N8VY53_9GLOM</name>
<proteinExistence type="predicted"/>
<gene>
    <name evidence="3" type="ORF">FCALED_LOCUS1950</name>
</gene>
<keyword evidence="2" id="KW-0067">ATP-binding</keyword>
<reference evidence="3" key="1">
    <citation type="submission" date="2021-06" db="EMBL/GenBank/DDBJ databases">
        <authorList>
            <person name="Kallberg Y."/>
            <person name="Tangrot J."/>
            <person name="Rosling A."/>
        </authorList>
    </citation>
    <scope>NUCLEOTIDE SEQUENCE</scope>
    <source>
        <strain evidence="3">UK204</strain>
    </source>
</reference>
<dbReference type="Gene3D" id="3.30.420.40">
    <property type="match status" value="2"/>
</dbReference>
<evidence type="ECO:0000313" key="4">
    <source>
        <dbReference type="Proteomes" id="UP000789570"/>
    </source>
</evidence>
<dbReference type="EMBL" id="CAJVPQ010000273">
    <property type="protein sequence ID" value="CAG8465376.1"/>
    <property type="molecule type" value="Genomic_DNA"/>
</dbReference>
<protein>
    <submittedName>
        <fullName evidence="3">2240_t:CDS:1</fullName>
    </submittedName>
</protein>
<dbReference type="GO" id="GO:0005524">
    <property type="term" value="F:ATP binding"/>
    <property type="evidence" value="ECO:0007669"/>
    <property type="project" value="UniProtKB-KW"/>
</dbReference>
<dbReference type="InterPro" id="IPR013126">
    <property type="entry name" value="Hsp_70_fam"/>
</dbReference>
<accession>A0A9N8VY53</accession>
<sequence>MVSEYFNGKELNKSINHDKVIAYGAAVYATKISDDTSAAPLDDPPPTTADAHPRSVLVAVIESDGKILENEPEPLLGCAMATVAFFPPN</sequence>
<dbReference type="AlphaFoldDB" id="A0A9N8VY53"/>